<proteinExistence type="predicted"/>
<protein>
    <submittedName>
        <fullName evidence="1">Uncharacterized protein</fullName>
    </submittedName>
</protein>
<accession>A0A517SDM5</accession>
<name>A0A517SDM5_9PLAN</name>
<dbReference type="AlphaFoldDB" id="A0A517SDM5"/>
<dbReference type="Gene3D" id="3.40.390.10">
    <property type="entry name" value="Collagenase (Catalytic Domain)"/>
    <property type="match status" value="1"/>
</dbReference>
<evidence type="ECO:0000313" key="1">
    <source>
        <dbReference type="EMBL" id="QDT54226.1"/>
    </source>
</evidence>
<reference evidence="1 2" key="1">
    <citation type="submission" date="2019-02" db="EMBL/GenBank/DDBJ databases">
        <title>Deep-cultivation of Planctomycetes and their phenomic and genomic characterization uncovers novel biology.</title>
        <authorList>
            <person name="Wiegand S."/>
            <person name="Jogler M."/>
            <person name="Boedeker C."/>
            <person name="Pinto D."/>
            <person name="Vollmers J."/>
            <person name="Rivas-Marin E."/>
            <person name="Kohn T."/>
            <person name="Peeters S.H."/>
            <person name="Heuer A."/>
            <person name="Rast P."/>
            <person name="Oberbeckmann S."/>
            <person name="Bunk B."/>
            <person name="Jeske O."/>
            <person name="Meyerdierks A."/>
            <person name="Storesund J.E."/>
            <person name="Kallscheuer N."/>
            <person name="Luecker S."/>
            <person name="Lage O.M."/>
            <person name="Pohl T."/>
            <person name="Merkel B.J."/>
            <person name="Hornburger P."/>
            <person name="Mueller R.-W."/>
            <person name="Bruemmer F."/>
            <person name="Labrenz M."/>
            <person name="Spormann A.M."/>
            <person name="Op den Camp H."/>
            <person name="Overmann J."/>
            <person name="Amann R."/>
            <person name="Jetten M.S.M."/>
            <person name="Mascher T."/>
            <person name="Medema M.H."/>
            <person name="Devos D.P."/>
            <person name="Kaster A.-K."/>
            <person name="Ovreas L."/>
            <person name="Rohde M."/>
            <person name="Galperin M.Y."/>
            <person name="Jogler C."/>
        </authorList>
    </citation>
    <scope>NUCLEOTIDE SEQUENCE [LARGE SCALE GENOMIC DNA]</scope>
    <source>
        <strain evidence="1 2">Pan44</strain>
    </source>
</reference>
<dbReference type="GO" id="GO:0008237">
    <property type="term" value="F:metallopeptidase activity"/>
    <property type="evidence" value="ECO:0007669"/>
    <property type="project" value="InterPro"/>
</dbReference>
<dbReference type="KEGG" id="ccos:Pan44_22530"/>
<dbReference type="InterPro" id="IPR024079">
    <property type="entry name" value="MetalloPept_cat_dom_sf"/>
</dbReference>
<dbReference type="SUPFAM" id="SSF55486">
    <property type="entry name" value="Metalloproteases ('zincins'), catalytic domain"/>
    <property type="match status" value="1"/>
</dbReference>
<dbReference type="OrthoDB" id="930991at2"/>
<keyword evidence="2" id="KW-1185">Reference proteome</keyword>
<organism evidence="1 2">
    <name type="scientific">Caulifigura coniformis</name>
    <dbReference type="NCBI Taxonomy" id="2527983"/>
    <lineage>
        <taxon>Bacteria</taxon>
        <taxon>Pseudomonadati</taxon>
        <taxon>Planctomycetota</taxon>
        <taxon>Planctomycetia</taxon>
        <taxon>Planctomycetales</taxon>
        <taxon>Planctomycetaceae</taxon>
        <taxon>Caulifigura</taxon>
    </lineage>
</organism>
<dbReference type="RefSeq" id="WP_145030083.1">
    <property type="nucleotide sequence ID" value="NZ_CP036271.1"/>
</dbReference>
<gene>
    <name evidence="1" type="ORF">Pan44_22530</name>
</gene>
<dbReference type="EMBL" id="CP036271">
    <property type="protein sequence ID" value="QDT54226.1"/>
    <property type="molecule type" value="Genomic_DNA"/>
</dbReference>
<evidence type="ECO:0000313" key="2">
    <source>
        <dbReference type="Proteomes" id="UP000315700"/>
    </source>
</evidence>
<dbReference type="Proteomes" id="UP000315700">
    <property type="component" value="Chromosome"/>
</dbReference>
<dbReference type="InParanoid" id="A0A517SDM5"/>
<sequence>MATPIKGDWITGLIANAAAPTATKRDVARNLAVEMTCLINNGWTAFDSYLILKDGSQNHTLTLILNVHLNPILPSGIPRQMRLPFFDFDNVMWLIRPWTRTEWTRFVQNFKREAARWTNRFWLVPPASYTGLDVKIGATSVRPNVYCHLYINVVEDAANAHTSISVVNLDKDFAKTSMGFSEQDLKDGQFRSHSTLYGNYDALPDANTSTTDIHGTVTNVTNFSTVAHEIGHSLGLPHIGVSHKDPLCSLAVLMDDTLPAASKSTLPALFNGGSNSNACYGHLALPERGANIMGGGTTFEASNAAPWAARMALHTATTATDWSVETKLSAATPKPV</sequence>